<dbReference type="CDD" id="cd00761">
    <property type="entry name" value="Glyco_tranf_GTA_type"/>
    <property type="match status" value="1"/>
</dbReference>
<evidence type="ECO:0000313" key="2">
    <source>
        <dbReference type="EMBL" id="GFR39167.1"/>
    </source>
</evidence>
<evidence type="ECO:0008006" key="4">
    <source>
        <dbReference type="Google" id="ProtNLM"/>
    </source>
</evidence>
<accession>A0A916QEB5</accession>
<name>A0A916QEB5_9BACL</name>
<proteinExistence type="predicted"/>
<keyword evidence="1" id="KW-0812">Transmembrane</keyword>
<evidence type="ECO:0000256" key="1">
    <source>
        <dbReference type="SAM" id="Phobius"/>
    </source>
</evidence>
<keyword evidence="1" id="KW-0472">Membrane</keyword>
<keyword evidence="3" id="KW-1185">Reference proteome</keyword>
<dbReference type="Gene3D" id="3.90.550.10">
    <property type="entry name" value="Spore Coat Polysaccharide Biosynthesis Protein SpsA, Chain A"/>
    <property type="match status" value="1"/>
</dbReference>
<protein>
    <recommendedName>
        <fullName evidence="4">Glycosyl transferase family 2</fullName>
    </recommendedName>
</protein>
<reference evidence="2" key="2">
    <citation type="journal article" date="2021" name="Data Brief">
        <title>Draft genome sequence data of the facultative, thermophilic, xylanolytic bacterium Paenibacillus sp. strain DA-C8.</title>
        <authorList>
            <person name="Chhe C."/>
            <person name="Uke A."/>
            <person name="Baramee S."/>
            <person name="Ungkulpasvich U."/>
            <person name="Tachaapaikoon C."/>
            <person name="Pason P."/>
            <person name="Waeonukul R."/>
            <person name="Ratanakhanokchai K."/>
            <person name="Kosugi A."/>
        </authorList>
    </citation>
    <scope>NUCLEOTIDE SEQUENCE</scope>
    <source>
        <strain evidence="2">DA-C8</strain>
    </source>
</reference>
<sequence length="159" mass="18526">MMEGVLIIIACYLLSAVMVHAVYRRKQRQRRAAHHYVLVTRNNEPFAELAVRAITWHARLCGKDYRISVIDEGSKDQTLSIIRRLDRSGNLQVIRTRNWVETGRFVREYQRASKARVARAARSEVHSEARADVRERCEEITVIHMNRPEDRAKIPLFGC</sequence>
<gene>
    <name evidence="2" type="ORF">PRECH8_24630</name>
</gene>
<comment type="caution">
    <text evidence="2">The sequence shown here is derived from an EMBL/GenBank/DDBJ whole genome shotgun (WGS) entry which is preliminary data.</text>
</comment>
<dbReference type="AlphaFoldDB" id="A0A916QEB5"/>
<feature type="transmembrane region" description="Helical" evidence="1">
    <location>
        <begin position="6"/>
        <end position="23"/>
    </location>
</feature>
<organism evidence="2 3">
    <name type="scientific">Insulibacter thermoxylanivorax</name>
    <dbReference type="NCBI Taxonomy" id="2749268"/>
    <lineage>
        <taxon>Bacteria</taxon>
        <taxon>Bacillati</taxon>
        <taxon>Bacillota</taxon>
        <taxon>Bacilli</taxon>
        <taxon>Bacillales</taxon>
        <taxon>Paenibacillaceae</taxon>
        <taxon>Insulibacter</taxon>
    </lineage>
</organism>
<dbReference type="EMBL" id="BMAQ01000035">
    <property type="protein sequence ID" value="GFR39167.1"/>
    <property type="molecule type" value="Genomic_DNA"/>
</dbReference>
<reference evidence="2" key="1">
    <citation type="submission" date="2020-08" db="EMBL/GenBank/DDBJ databases">
        <authorList>
            <person name="Uke A."/>
            <person name="Chhe C."/>
            <person name="Baramee S."/>
            <person name="Kosugi A."/>
        </authorList>
    </citation>
    <scope>NUCLEOTIDE SEQUENCE</scope>
    <source>
        <strain evidence="2">DA-C8</strain>
    </source>
</reference>
<dbReference type="Proteomes" id="UP000654993">
    <property type="component" value="Unassembled WGS sequence"/>
</dbReference>
<keyword evidence="1" id="KW-1133">Transmembrane helix</keyword>
<dbReference type="InterPro" id="IPR029044">
    <property type="entry name" value="Nucleotide-diphossugar_trans"/>
</dbReference>
<evidence type="ECO:0000313" key="3">
    <source>
        <dbReference type="Proteomes" id="UP000654993"/>
    </source>
</evidence>